<organism evidence="1">
    <name type="scientific">marine metagenome</name>
    <dbReference type="NCBI Taxonomy" id="408172"/>
    <lineage>
        <taxon>unclassified sequences</taxon>
        <taxon>metagenomes</taxon>
        <taxon>ecological metagenomes</taxon>
    </lineage>
</organism>
<protein>
    <submittedName>
        <fullName evidence="1">Uncharacterized protein</fullName>
    </submittedName>
</protein>
<sequence>MLENAGIVRELPFQEQSRYDANLSPYANLVCVGCASVHDAKVGQDMVSNLRKRREVCSDFQFSGRRVDLCG</sequence>
<name>A0A381Q495_9ZZZZ</name>
<reference evidence="1" key="1">
    <citation type="submission" date="2018-05" db="EMBL/GenBank/DDBJ databases">
        <authorList>
            <person name="Lanie J.A."/>
            <person name="Ng W.-L."/>
            <person name="Kazmierczak K.M."/>
            <person name="Andrzejewski T.M."/>
            <person name="Davidsen T.M."/>
            <person name="Wayne K.J."/>
            <person name="Tettelin H."/>
            <person name="Glass J.I."/>
            <person name="Rusch D."/>
            <person name="Podicherti R."/>
            <person name="Tsui H.-C.T."/>
            <person name="Winkler M.E."/>
        </authorList>
    </citation>
    <scope>NUCLEOTIDE SEQUENCE</scope>
</reference>
<dbReference type="EMBL" id="UINC01001201">
    <property type="protein sequence ID" value="SUZ74151.1"/>
    <property type="molecule type" value="Genomic_DNA"/>
</dbReference>
<evidence type="ECO:0000313" key="1">
    <source>
        <dbReference type="EMBL" id="SUZ74151.1"/>
    </source>
</evidence>
<dbReference type="AlphaFoldDB" id="A0A381Q495"/>
<accession>A0A381Q495</accession>
<proteinExistence type="predicted"/>
<gene>
    <name evidence="1" type="ORF">METZ01_LOCUS27005</name>
</gene>